<keyword evidence="2" id="KW-0408">Iron</keyword>
<protein>
    <submittedName>
        <fullName evidence="5">4Fe-4S dicluster domain-containing protein</fullName>
    </submittedName>
</protein>
<dbReference type="Proteomes" id="UP000514720">
    <property type="component" value="Chromosome"/>
</dbReference>
<feature type="domain" description="4Fe-4S ferredoxin-type" evidence="4">
    <location>
        <begin position="281"/>
        <end position="310"/>
    </location>
</feature>
<organism evidence="5 6">
    <name type="scientific">Candidatus Xianfuyuplasma coldseepsis</name>
    <dbReference type="NCBI Taxonomy" id="2782163"/>
    <lineage>
        <taxon>Bacteria</taxon>
        <taxon>Bacillati</taxon>
        <taxon>Mycoplasmatota</taxon>
        <taxon>Mollicutes</taxon>
        <taxon>Candidatus Izemoplasmatales</taxon>
        <taxon>Candidatus Izemoplasmataceae</taxon>
        <taxon>Candidatus Xianfuyuplasma</taxon>
    </lineage>
</organism>
<feature type="domain" description="4Fe-4S ferredoxin-type" evidence="4">
    <location>
        <begin position="319"/>
        <end position="348"/>
    </location>
</feature>
<evidence type="ECO:0000256" key="3">
    <source>
        <dbReference type="ARBA" id="ARBA00023014"/>
    </source>
</evidence>
<evidence type="ECO:0000313" key="5">
    <source>
        <dbReference type="EMBL" id="QMS85234.1"/>
    </source>
</evidence>
<dbReference type="SUPFAM" id="SSF54862">
    <property type="entry name" value="4Fe-4S ferredoxins"/>
    <property type="match status" value="1"/>
</dbReference>
<evidence type="ECO:0000259" key="4">
    <source>
        <dbReference type="PROSITE" id="PS51379"/>
    </source>
</evidence>
<dbReference type="EMBL" id="CP048914">
    <property type="protein sequence ID" value="QMS85234.1"/>
    <property type="molecule type" value="Genomic_DNA"/>
</dbReference>
<reference evidence="5 6" key="1">
    <citation type="submission" date="2020-02" db="EMBL/GenBank/DDBJ databases">
        <authorList>
            <person name="Zheng R.K."/>
            <person name="Sun C.M."/>
        </authorList>
    </citation>
    <scope>NUCLEOTIDE SEQUENCE [LARGE SCALE GENOMIC DNA]</scope>
    <source>
        <strain evidence="6">zrk13</strain>
    </source>
</reference>
<dbReference type="InterPro" id="IPR017896">
    <property type="entry name" value="4Fe4S_Fe-S-bd"/>
</dbReference>
<dbReference type="RefSeq" id="WP_258877016.1">
    <property type="nucleotide sequence ID" value="NZ_CP048914.1"/>
</dbReference>
<proteinExistence type="predicted"/>
<dbReference type="InterPro" id="IPR017900">
    <property type="entry name" value="4Fe4S_Fe_S_CS"/>
</dbReference>
<dbReference type="KEGG" id="xcl:G4Z02_05555"/>
<name>A0A7L7KTE5_9MOLU</name>
<gene>
    <name evidence="5" type="ORF">G4Z02_05555</name>
</gene>
<accession>A0A7L7KTE5</accession>
<dbReference type="PROSITE" id="PS00198">
    <property type="entry name" value="4FE4S_FER_1"/>
    <property type="match status" value="1"/>
</dbReference>
<keyword evidence="6" id="KW-1185">Reference proteome</keyword>
<dbReference type="GO" id="GO:0051536">
    <property type="term" value="F:iron-sulfur cluster binding"/>
    <property type="evidence" value="ECO:0007669"/>
    <property type="project" value="UniProtKB-KW"/>
</dbReference>
<evidence type="ECO:0000256" key="1">
    <source>
        <dbReference type="ARBA" id="ARBA00022723"/>
    </source>
</evidence>
<dbReference type="PROSITE" id="PS51379">
    <property type="entry name" value="4FE4S_FER_2"/>
    <property type="match status" value="2"/>
</dbReference>
<keyword evidence="3" id="KW-0411">Iron-sulfur</keyword>
<dbReference type="GO" id="GO:0046872">
    <property type="term" value="F:metal ion binding"/>
    <property type="evidence" value="ECO:0007669"/>
    <property type="project" value="UniProtKB-KW"/>
</dbReference>
<evidence type="ECO:0000256" key="2">
    <source>
        <dbReference type="ARBA" id="ARBA00023004"/>
    </source>
</evidence>
<evidence type="ECO:0000313" key="6">
    <source>
        <dbReference type="Proteomes" id="UP000514720"/>
    </source>
</evidence>
<dbReference type="AlphaFoldDB" id="A0A7L7KTE5"/>
<sequence>MAHNTSRGGYDKLVERLNKFPQGVPPSDTLFQILRLLFSEEEAKLVSLLPIKPFSVKTAAKAWKKPQDETKEILDELASRALLVDLERDGKTTYTLPPPMAGFFEFSMMRIGGKIDQKVLAELFYQYMNVEDDFIIALMSYETPIGRTFVQEEQIKETSVEVLGYERATEVIKTASHIGIGTCYCRHKMEHVGKNCDAPMEICMTFNGTASSLIKHGYAKEVDAEECLRLLDVAKEHNLVQFGDNVQQEVAFICNCCGCCCEALVGARKRIPSQAIATSNFICDIITEHCTGCMKCVDVCPVEALRMVSKNDPHKPKAKVAVLTEEYCIGCGVCKNVCNFDAIEMLPRDKRVLTPVNMAHRVVLEAIEKNKLQNLFFDNQAHFSHRAMASILGVILKLSPIKQLLASEQVKSKYLVKLIERNNQKIINSHVKN</sequence>
<dbReference type="Pfam" id="PF12838">
    <property type="entry name" value="Fer4_7"/>
    <property type="match status" value="1"/>
</dbReference>
<dbReference type="Gene3D" id="3.30.70.20">
    <property type="match status" value="1"/>
</dbReference>
<keyword evidence="1" id="KW-0479">Metal-binding</keyword>